<evidence type="ECO:0000256" key="1">
    <source>
        <dbReference type="ARBA" id="ARBA00008059"/>
    </source>
</evidence>
<dbReference type="SUPFAM" id="SSF52540">
    <property type="entry name" value="P-loop containing nucleoside triphosphate hydrolases"/>
    <property type="match status" value="1"/>
</dbReference>
<dbReference type="RefSeq" id="WP_379144708.1">
    <property type="nucleotide sequence ID" value="NZ_JBHUEN010000046.1"/>
</dbReference>
<comment type="caution">
    <text evidence="5">The sequence shown here is derived from an EMBL/GenBank/DDBJ whole genome shotgun (WGS) entry which is preliminary data.</text>
</comment>
<evidence type="ECO:0000259" key="4">
    <source>
        <dbReference type="SMART" id="SM00382"/>
    </source>
</evidence>
<accession>A0ABW4RAV7</accession>
<evidence type="ECO:0000313" key="5">
    <source>
        <dbReference type="EMBL" id="MFD1883377.1"/>
    </source>
</evidence>
<dbReference type="SMART" id="SM00382">
    <property type="entry name" value="AAA"/>
    <property type="match status" value="1"/>
</dbReference>
<organism evidence="5 6">
    <name type="scientific">Paracoccus pacificus</name>
    <dbReference type="NCBI Taxonomy" id="1463598"/>
    <lineage>
        <taxon>Bacteria</taxon>
        <taxon>Pseudomonadati</taxon>
        <taxon>Pseudomonadota</taxon>
        <taxon>Alphaproteobacteria</taxon>
        <taxon>Rhodobacterales</taxon>
        <taxon>Paracoccaceae</taxon>
        <taxon>Paracoccus</taxon>
    </lineage>
</organism>
<evidence type="ECO:0000256" key="3">
    <source>
        <dbReference type="ARBA" id="ARBA00022840"/>
    </source>
</evidence>
<keyword evidence="6" id="KW-1185">Reference proteome</keyword>
<dbReference type="PANTHER" id="PTHR30050:SF4">
    <property type="entry name" value="ATP-BINDING PROTEIN RV3427C IN INSERTION SEQUENCE-RELATED"/>
    <property type="match status" value="1"/>
</dbReference>
<keyword evidence="2" id="KW-0547">Nucleotide-binding</keyword>
<evidence type="ECO:0000256" key="2">
    <source>
        <dbReference type="ARBA" id="ARBA00022741"/>
    </source>
</evidence>
<dbReference type="PIRSF" id="PIRSF003073">
    <property type="entry name" value="DNAC_TnpB_IstB"/>
    <property type="match status" value="1"/>
</dbReference>
<dbReference type="Gene3D" id="3.40.50.300">
    <property type="entry name" value="P-loop containing nucleotide triphosphate hydrolases"/>
    <property type="match status" value="1"/>
</dbReference>
<proteinExistence type="inferred from homology"/>
<dbReference type="InterPro" id="IPR047661">
    <property type="entry name" value="IstB"/>
</dbReference>
<dbReference type="Pfam" id="PF01695">
    <property type="entry name" value="IstB_IS21"/>
    <property type="match status" value="1"/>
</dbReference>
<dbReference type="InterPro" id="IPR028350">
    <property type="entry name" value="DNAC/IstB-like"/>
</dbReference>
<keyword evidence="3" id="KW-0067">ATP-binding</keyword>
<dbReference type="PANTHER" id="PTHR30050">
    <property type="entry name" value="CHROMOSOMAL REPLICATION INITIATOR PROTEIN DNAA"/>
    <property type="match status" value="1"/>
</dbReference>
<dbReference type="EMBL" id="JBHUEN010000046">
    <property type="protein sequence ID" value="MFD1883377.1"/>
    <property type="molecule type" value="Genomic_DNA"/>
</dbReference>
<comment type="similarity">
    <text evidence="1">Belongs to the IS21/IS1162 putative ATP-binding protein family.</text>
</comment>
<evidence type="ECO:0000313" key="6">
    <source>
        <dbReference type="Proteomes" id="UP001597213"/>
    </source>
</evidence>
<sequence>MSEAQLFEILTEMRLSGAREELEHQLANTGYTDMPFVDRMLRMFQAEADRRQRNRIERLTQASQFKYANANPEAIDYSKDRKLDKAHILDLVKCEWISRGQNVVITGASGTGKTWLACALGNSAVRHEKSTRYVRTSRLAEELNYARLDGSLTKLRTKLARLDLLILDDFALLPMGPQEKADLFEVIEDRDERASTMLISQRPIADWYEFVGEDLLADAFLDRVRNRTHRIQLEGKSKRG</sequence>
<name>A0ABW4RAV7_9RHOB</name>
<dbReference type="InterPro" id="IPR003593">
    <property type="entry name" value="AAA+_ATPase"/>
</dbReference>
<protein>
    <submittedName>
        <fullName evidence="5">IS21-like element helper ATPase IstB</fullName>
    </submittedName>
</protein>
<dbReference type="NCBIfam" id="NF038214">
    <property type="entry name" value="IS21_help_AAA"/>
    <property type="match status" value="1"/>
</dbReference>
<dbReference type="CDD" id="cd00009">
    <property type="entry name" value="AAA"/>
    <property type="match status" value="1"/>
</dbReference>
<dbReference type="InterPro" id="IPR002611">
    <property type="entry name" value="IstB_ATP-bd"/>
</dbReference>
<feature type="domain" description="AAA+ ATPase" evidence="4">
    <location>
        <begin position="99"/>
        <end position="230"/>
    </location>
</feature>
<dbReference type="InterPro" id="IPR027417">
    <property type="entry name" value="P-loop_NTPase"/>
</dbReference>
<reference evidence="6" key="1">
    <citation type="journal article" date="2019" name="Int. J. Syst. Evol. Microbiol.">
        <title>The Global Catalogue of Microorganisms (GCM) 10K type strain sequencing project: providing services to taxonomists for standard genome sequencing and annotation.</title>
        <authorList>
            <consortium name="The Broad Institute Genomics Platform"/>
            <consortium name="The Broad Institute Genome Sequencing Center for Infectious Disease"/>
            <person name="Wu L."/>
            <person name="Ma J."/>
        </authorList>
    </citation>
    <scope>NUCLEOTIDE SEQUENCE [LARGE SCALE GENOMIC DNA]</scope>
    <source>
        <strain evidence="6">CCUG 56029</strain>
    </source>
</reference>
<gene>
    <name evidence="5" type="primary">istB</name>
    <name evidence="5" type="ORF">ACFSCT_16810</name>
</gene>
<dbReference type="Proteomes" id="UP001597213">
    <property type="component" value="Unassembled WGS sequence"/>
</dbReference>